<dbReference type="PROSITE" id="PS51387">
    <property type="entry name" value="FAD_PCMH"/>
    <property type="match status" value="1"/>
</dbReference>
<dbReference type="GO" id="GO:0071949">
    <property type="term" value="F:FAD binding"/>
    <property type="evidence" value="ECO:0007669"/>
    <property type="project" value="InterPro"/>
</dbReference>
<accession>A0AAD8HH29</accession>
<dbReference type="Pfam" id="PF01565">
    <property type="entry name" value="FAD_binding_4"/>
    <property type="match status" value="1"/>
</dbReference>
<protein>
    <submittedName>
        <fullName evidence="10">FAD-binding PCMH-type domain-containing protein</fullName>
    </submittedName>
</protein>
<evidence type="ECO:0000256" key="4">
    <source>
        <dbReference type="ARBA" id="ARBA00022729"/>
    </source>
</evidence>
<evidence type="ECO:0000259" key="9">
    <source>
        <dbReference type="PROSITE" id="PS51387"/>
    </source>
</evidence>
<sequence length="154" mass="17221">MTCSLLCTVFIFLLTTFSRASALSSDDDSPKPFMQCLTSKMMSKLIYSPNNSSYTPILQISINNLRFMTSDTPKPLVIVTPIDESQIQTIIFCSKKFGMHIRIRSGGHDFEGQSYVAQVPFVLLDMTNLRSITVNMTNKTAWVESGATIGELYK</sequence>
<dbReference type="SUPFAM" id="SSF56176">
    <property type="entry name" value="FAD-binding/transporter-associated domain-like"/>
    <property type="match status" value="1"/>
</dbReference>
<organism evidence="10 11">
    <name type="scientific">Heracleum sosnowskyi</name>
    <dbReference type="NCBI Taxonomy" id="360622"/>
    <lineage>
        <taxon>Eukaryota</taxon>
        <taxon>Viridiplantae</taxon>
        <taxon>Streptophyta</taxon>
        <taxon>Embryophyta</taxon>
        <taxon>Tracheophyta</taxon>
        <taxon>Spermatophyta</taxon>
        <taxon>Magnoliopsida</taxon>
        <taxon>eudicotyledons</taxon>
        <taxon>Gunneridae</taxon>
        <taxon>Pentapetalae</taxon>
        <taxon>asterids</taxon>
        <taxon>campanulids</taxon>
        <taxon>Apiales</taxon>
        <taxon>Apiaceae</taxon>
        <taxon>Apioideae</taxon>
        <taxon>apioid superclade</taxon>
        <taxon>Tordylieae</taxon>
        <taxon>Tordyliinae</taxon>
        <taxon>Heracleum</taxon>
    </lineage>
</organism>
<dbReference type="InterPro" id="IPR006094">
    <property type="entry name" value="Oxid_FAD_bind_N"/>
</dbReference>
<comment type="caution">
    <text evidence="10">The sequence shown here is derived from an EMBL/GenBank/DDBJ whole genome shotgun (WGS) entry which is preliminary data.</text>
</comment>
<reference evidence="10" key="2">
    <citation type="submission" date="2023-05" db="EMBL/GenBank/DDBJ databases">
        <authorList>
            <person name="Schelkunov M.I."/>
        </authorList>
    </citation>
    <scope>NUCLEOTIDE SEQUENCE</scope>
    <source>
        <strain evidence="10">Hsosn_3</strain>
        <tissue evidence="10">Leaf</tissue>
    </source>
</reference>
<evidence type="ECO:0000256" key="3">
    <source>
        <dbReference type="ARBA" id="ARBA00022630"/>
    </source>
</evidence>
<feature type="domain" description="FAD-binding PCMH-type" evidence="9">
    <location>
        <begin position="71"/>
        <end position="154"/>
    </location>
</feature>
<evidence type="ECO:0000256" key="1">
    <source>
        <dbReference type="ARBA" id="ARBA00001974"/>
    </source>
</evidence>
<dbReference type="Gene3D" id="3.30.43.10">
    <property type="entry name" value="Uridine Diphospho-n-acetylenolpyruvylglucosamine Reductase, domain 2"/>
    <property type="match status" value="1"/>
</dbReference>
<dbReference type="InterPro" id="IPR016167">
    <property type="entry name" value="FAD-bd_PCMH_sub1"/>
</dbReference>
<evidence type="ECO:0000256" key="5">
    <source>
        <dbReference type="ARBA" id="ARBA00022827"/>
    </source>
</evidence>
<evidence type="ECO:0000256" key="8">
    <source>
        <dbReference type="SAM" id="SignalP"/>
    </source>
</evidence>
<proteinExistence type="inferred from homology"/>
<feature type="signal peptide" evidence="8">
    <location>
        <begin position="1"/>
        <end position="22"/>
    </location>
</feature>
<keyword evidence="7" id="KW-0325">Glycoprotein</keyword>
<comment type="cofactor">
    <cofactor evidence="1">
        <name>FAD</name>
        <dbReference type="ChEBI" id="CHEBI:57692"/>
    </cofactor>
</comment>
<dbReference type="EMBL" id="JAUIZM010000009">
    <property type="protein sequence ID" value="KAK1367104.1"/>
    <property type="molecule type" value="Genomic_DNA"/>
</dbReference>
<evidence type="ECO:0000313" key="10">
    <source>
        <dbReference type="EMBL" id="KAK1367104.1"/>
    </source>
</evidence>
<dbReference type="AlphaFoldDB" id="A0AAD8HH29"/>
<gene>
    <name evidence="10" type="ORF">POM88_042665</name>
</gene>
<evidence type="ECO:0000256" key="7">
    <source>
        <dbReference type="ARBA" id="ARBA00023180"/>
    </source>
</evidence>
<evidence type="ECO:0000256" key="2">
    <source>
        <dbReference type="ARBA" id="ARBA00005466"/>
    </source>
</evidence>
<dbReference type="Proteomes" id="UP001237642">
    <property type="component" value="Unassembled WGS sequence"/>
</dbReference>
<keyword evidence="3" id="KW-0285">Flavoprotein</keyword>
<dbReference type="PANTHER" id="PTHR32448">
    <property type="entry name" value="OS08G0158400 PROTEIN"/>
    <property type="match status" value="1"/>
</dbReference>
<feature type="chain" id="PRO_5041909733" evidence="8">
    <location>
        <begin position="23"/>
        <end position="154"/>
    </location>
</feature>
<evidence type="ECO:0000313" key="11">
    <source>
        <dbReference type="Proteomes" id="UP001237642"/>
    </source>
</evidence>
<dbReference type="InterPro" id="IPR036318">
    <property type="entry name" value="FAD-bd_PCMH-like_sf"/>
</dbReference>
<reference evidence="10" key="1">
    <citation type="submission" date="2023-02" db="EMBL/GenBank/DDBJ databases">
        <title>Genome of toxic invasive species Heracleum sosnowskyi carries increased number of genes despite the absence of recent whole-genome duplications.</title>
        <authorList>
            <person name="Schelkunov M."/>
            <person name="Shtratnikova V."/>
            <person name="Makarenko M."/>
            <person name="Klepikova A."/>
            <person name="Omelchenko D."/>
            <person name="Novikova G."/>
            <person name="Obukhova E."/>
            <person name="Bogdanov V."/>
            <person name="Penin A."/>
            <person name="Logacheva M."/>
        </authorList>
    </citation>
    <scope>NUCLEOTIDE SEQUENCE</scope>
    <source>
        <strain evidence="10">Hsosn_3</strain>
        <tissue evidence="10">Leaf</tissue>
    </source>
</reference>
<name>A0AAD8HH29_9APIA</name>
<evidence type="ECO:0000256" key="6">
    <source>
        <dbReference type="ARBA" id="ARBA00023157"/>
    </source>
</evidence>
<comment type="similarity">
    <text evidence="2">Belongs to the oxygen-dependent FAD-linked oxidoreductase family.</text>
</comment>
<keyword evidence="4 8" id="KW-0732">Signal</keyword>
<keyword evidence="6" id="KW-1015">Disulfide bond</keyword>
<keyword evidence="5" id="KW-0274">FAD</keyword>
<keyword evidence="11" id="KW-1185">Reference proteome</keyword>
<dbReference type="InterPro" id="IPR016166">
    <property type="entry name" value="FAD-bd_PCMH"/>
</dbReference>
<dbReference type="FunFam" id="3.30.43.10:FF:000004">
    <property type="entry name" value="Berberine bridge enzyme-like 15"/>
    <property type="match status" value="1"/>
</dbReference>